<evidence type="ECO:0000313" key="2">
    <source>
        <dbReference type="EMBL" id="ASR52477.1"/>
    </source>
</evidence>
<dbReference type="EMBL" id="CP020083">
    <property type="protein sequence ID" value="ASR52477.1"/>
    <property type="molecule type" value="Genomic_DNA"/>
</dbReference>
<dbReference type="GeneID" id="303486740"/>
<sequence length="127" mass="13218">MRTSDALVLLLLSGAAAACSGETASDAELPSGGDDSRIACALGNETEFTEQCDAERVQNGDRRELVMRHPDGGFRRFEIVSDGRGLVAADGAEEAVVTPLADGRIQLTVGEDRYRIPATIKPGAGGG</sequence>
<dbReference type="RefSeq" id="WP_117352747.1">
    <property type="nucleotide sequence ID" value="NZ_CP020083.1"/>
</dbReference>
<feature type="signal peptide" evidence="1">
    <location>
        <begin position="1"/>
        <end position="18"/>
    </location>
</feature>
<proteinExistence type="predicted"/>
<gene>
    <name evidence="2" type="ORF">B5J99_14240</name>
</gene>
<protein>
    <recommendedName>
        <fullName evidence="4">Lipoprotein</fullName>
    </recommendedName>
</protein>
<organism evidence="2 3">
    <name type="scientific">Blastomonas fulva</name>
    <dbReference type="NCBI Taxonomy" id="1550728"/>
    <lineage>
        <taxon>Bacteria</taxon>
        <taxon>Pseudomonadati</taxon>
        <taxon>Pseudomonadota</taxon>
        <taxon>Alphaproteobacteria</taxon>
        <taxon>Sphingomonadales</taxon>
        <taxon>Sphingomonadaceae</taxon>
        <taxon>Blastomonas</taxon>
    </lineage>
</organism>
<dbReference type="PROSITE" id="PS51257">
    <property type="entry name" value="PROKAR_LIPOPROTEIN"/>
    <property type="match status" value="1"/>
</dbReference>
<keyword evidence="3" id="KW-1185">Reference proteome</keyword>
<feature type="chain" id="PRO_5047042817" description="Lipoprotein" evidence="1">
    <location>
        <begin position="19"/>
        <end position="127"/>
    </location>
</feature>
<evidence type="ECO:0000256" key="1">
    <source>
        <dbReference type="SAM" id="SignalP"/>
    </source>
</evidence>
<reference evidence="2 3" key="1">
    <citation type="submission" date="2017-03" db="EMBL/GenBank/DDBJ databases">
        <title>Complete genome sequence of Blastomonas fulva degrading microcsystin LR.</title>
        <authorList>
            <person name="Lee H.-g."/>
            <person name="Jin L."/>
            <person name="oh H.-M."/>
        </authorList>
    </citation>
    <scope>NUCLEOTIDE SEQUENCE [LARGE SCALE GENOMIC DNA]</scope>
    <source>
        <strain evidence="2 3">T2</strain>
    </source>
</reference>
<evidence type="ECO:0000313" key="3">
    <source>
        <dbReference type="Proteomes" id="UP000258016"/>
    </source>
</evidence>
<keyword evidence="1" id="KW-0732">Signal</keyword>
<accession>A0ABM6M906</accession>
<name>A0ABM6M906_9SPHN</name>
<evidence type="ECO:0008006" key="4">
    <source>
        <dbReference type="Google" id="ProtNLM"/>
    </source>
</evidence>
<dbReference type="Proteomes" id="UP000258016">
    <property type="component" value="Chromosome"/>
</dbReference>